<sequence length="531" mass="57982">MTDRTTAFVNGQILTADADFHQAEALAIRGGKIVAVGSQTDVEPVIDPDTKIINLHGATLMPGFVDAHAHLELYGTNRLGVDCKAVASIGEMVEKLRARARQTPKGEWIRGWGYNQKSLAEGRHPTREDLDQVSTEHPVIVTRTCGHISAVNSRALEKAGLNECAPDPPGGKRVRREGKLTGVLLEAAHMEMFLRAQYPERELRQALLLASQDFLKQGITSVHDAGGYGNDHFRRLQQGVAAGEIGLRVTSLVGSLHDSPGVVRRALEAGVVTGLGNDRFQLGPAKVFIDGSSSGPTASTRQPYTSAPEDSGILYLQQEELDELMGAAHRKGWQLTAHAIGDRAVDMMVTCIEKQLREHPRTDHRHRIEHAGMVPPDLMARIRRAGIVPIPNPAFVHEFGDGYVTDYGERVHGMFPMRSYMEKGIPAAIGSDSPITTPDPFVGLFAAVTRQSRSGQVIGAGQTIPLTEAIRRYTWYGAYASFDEGKLGSLEPGKRADLIVLDRPLLGTPPERLPETRVDLTMVDGTIRYER</sequence>
<evidence type="ECO:0000313" key="2">
    <source>
        <dbReference type="EMBL" id="SDC26874.1"/>
    </source>
</evidence>
<dbReference type="EMBL" id="FMZA01000005">
    <property type="protein sequence ID" value="SDC26874.1"/>
    <property type="molecule type" value="Genomic_DNA"/>
</dbReference>
<dbReference type="PANTHER" id="PTHR22642">
    <property type="entry name" value="IMIDAZOLONEPROPIONASE"/>
    <property type="match status" value="1"/>
</dbReference>
<dbReference type="InterPro" id="IPR011059">
    <property type="entry name" value="Metal-dep_hydrolase_composite"/>
</dbReference>
<dbReference type="Gene3D" id="2.30.40.10">
    <property type="entry name" value="Urease, subunit C, domain 1"/>
    <property type="match status" value="1"/>
</dbReference>
<dbReference type="AlphaFoldDB" id="A0A1G6K7C7"/>
<dbReference type="Pfam" id="PF07969">
    <property type="entry name" value="Amidohydro_3"/>
    <property type="match status" value="1"/>
</dbReference>
<evidence type="ECO:0000313" key="3">
    <source>
        <dbReference type="Proteomes" id="UP000199387"/>
    </source>
</evidence>
<dbReference type="Gene3D" id="3.20.20.140">
    <property type="entry name" value="Metal-dependent hydrolases"/>
    <property type="match status" value="1"/>
</dbReference>
<dbReference type="InterPro" id="IPR013108">
    <property type="entry name" value="Amidohydro_3"/>
</dbReference>
<dbReference type="CDD" id="cd01300">
    <property type="entry name" value="YtcJ_like"/>
    <property type="match status" value="1"/>
</dbReference>
<organism evidence="2 3">
    <name type="scientific">Melghirimyces thermohalophilus</name>
    <dbReference type="NCBI Taxonomy" id="1236220"/>
    <lineage>
        <taxon>Bacteria</taxon>
        <taxon>Bacillati</taxon>
        <taxon>Bacillota</taxon>
        <taxon>Bacilli</taxon>
        <taxon>Bacillales</taxon>
        <taxon>Thermoactinomycetaceae</taxon>
        <taxon>Melghirimyces</taxon>
    </lineage>
</organism>
<dbReference type="InterPro" id="IPR033932">
    <property type="entry name" value="YtcJ-like"/>
</dbReference>
<dbReference type="OrthoDB" id="9767366at2"/>
<dbReference type="SUPFAM" id="SSF51338">
    <property type="entry name" value="Composite domain of metallo-dependent hydrolases"/>
    <property type="match status" value="1"/>
</dbReference>
<keyword evidence="3" id="KW-1185">Reference proteome</keyword>
<name>A0A1G6K7C7_9BACL</name>
<dbReference type="RefSeq" id="WP_091567267.1">
    <property type="nucleotide sequence ID" value="NZ_FMZA01000005.1"/>
</dbReference>
<feature type="domain" description="Amidohydrolase 3" evidence="1">
    <location>
        <begin position="51"/>
        <end position="529"/>
    </location>
</feature>
<gene>
    <name evidence="2" type="ORF">SAMN04488112_105106</name>
</gene>
<reference evidence="2 3" key="1">
    <citation type="submission" date="2016-10" db="EMBL/GenBank/DDBJ databases">
        <authorList>
            <person name="de Groot N.N."/>
        </authorList>
    </citation>
    <scope>NUCLEOTIDE SEQUENCE [LARGE SCALE GENOMIC DNA]</scope>
    <source>
        <strain evidence="2 3">DSM 45514</strain>
    </source>
</reference>
<dbReference type="PANTHER" id="PTHR22642:SF2">
    <property type="entry name" value="PROTEIN LONG AFTER FAR-RED 3"/>
    <property type="match status" value="1"/>
</dbReference>
<dbReference type="SUPFAM" id="SSF51556">
    <property type="entry name" value="Metallo-dependent hydrolases"/>
    <property type="match status" value="1"/>
</dbReference>
<dbReference type="STRING" id="1236220.SAMN04488112_105106"/>
<proteinExistence type="predicted"/>
<protein>
    <recommendedName>
        <fullName evidence="1">Amidohydrolase 3 domain-containing protein</fullName>
    </recommendedName>
</protein>
<dbReference type="InterPro" id="IPR032466">
    <property type="entry name" value="Metal_Hydrolase"/>
</dbReference>
<dbReference type="GO" id="GO:0016810">
    <property type="term" value="F:hydrolase activity, acting on carbon-nitrogen (but not peptide) bonds"/>
    <property type="evidence" value="ECO:0007669"/>
    <property type="project" value="InterPro"/>
</dbReference>
<evidence type="ECO:0000259" key="1">
    <source>
        <dbReference type="Pfam" id="PF07969"/>
    </source>
</evidence>
<accession>A0A1G6K7C7</accession>
<dbReference type="Proteomes" id="UP000199387">
    <property type="component" value="Unassembled WGS sequence"/>
</dbReference>
<dbReference type="Gene3D" id="3.10.310.70">
    <property type="match status" value="1"/>
</dbReference>